<accession>A0A4S8JTU0</accession>
<comment type="caution">
    <text evidence="2">The sequence shown here is derived from an EMBL/GenBank/DDBJ whole genome shotgun (WGS) entry which is preliminary data.</text>
</comment>
<dbReference type="EMBL" id="PYDT01000003">
    <property type="protein sequence ID" value="THU65571.1"/>
    <property type="molecule type" value="Genomic_DNA"/>
</dbReference>
<dbReference type="AlphaFoldDB" id="A0A4S8JTU0"/>
<feature type="region of interest" description="Disordered" evidence="1">
    <location>
        <begin position="1"/>
        <end position="39"/>
    </location>
</feature>
<dbReference type="PANTHER" id="PTHR34657:SF4">
    <property type="entry name" value="EMBRYO SAC DEVELOPMENT ARREST 6"/>
    <property type="match status" value="1"/>
</dbReference>
<dbReference type="PANTHER" id="PTHR34657">
    <property type="entry name" value="EMBRYO SAC DEVELOPMENT ARREST 6"/>
    <property type="match status" value="1"/>
</dbReference>
<evidence type="ECO:0000313" key="2">
    <source>
        <dbReference type="EMBL" id="THU65571.1"/>
    </source>
</evidence>
<organism evidence="2 3">
    <name type="scientific">Musa balbisiana</name>
    <name type="common">Banana</name>
    <dbReference type="NCBI Taxonomy" id="52838"/>
    <lineage>
        <taxon>Eukaryota</taxon>
        <taxon>Viridiplantae</taxon>
        <taxon>Streptophyta</taxon>
        <taxon>Embryophyta</taxon>
        <taxon>Tracheophyta</taxon>
        <taxon>Spermatophyta</taxon>
        <taxon>Magnoliopsida</taxon>
        <taxon>Liliopsida</taxon>
        <taxon>Zingiberales</taxon>
        <taxon>Musaceae</taxon>
        <taxon>Musa</taxon>
    </lineage>
</organism>
<name>A0A4S8JTU0_MUSBA</name>
<keyword evidence="3" id="KW-1185">Reference proteome</keyword>
<gene>
    <name evidence="2" type="ORF">C4D60_Mb05t05050</name>
</gene>
<evidence type="ECO:0000313" key="3">
    <source>
        <dbReference type="Proteomes" id="UP000317650"/>
    </source>
</evidence>
<dbReference type="Proteomes" id="UP000317650">
    <property type="component" value="Chromosome 5"/>
</dbReference>
<evidence type="ECO:0008006" key="4">
    <source>
        <dbReference type="Google" id="ProtNLM"/>
    </source>
</evidence>
<feature type="compositionally biased region" description="Basic and acidic residues" evidence="1">
    <location>
        <begin position="63"/>
        <end position="75"/>
    </location>
</feature>
<reference evidence="2 3" key="1">
    <citation type="journal article" date="2019" name="Nat. Plants">
        <title>Genome sequencing of Musa balbisiana reveals subgenome evolution and function divergence in polyploid bananas.</title>
        <authorList>
            <person name="Yao X."/>
        </authorList>
    </citation>
    <scope>NUCLEOTIDE SEQUENCE [LARGE SCALE GENOMIC DNA]</scope>
    <source>
        <strain evidence="3">cv. DH-PKW</strain>
        <tissue evidence="2">Leaves</tissue>
    </source>
</reference>
<evidence type="ECO:0000256" key="1">
    <source>
        <dbReference type="SAM" id="MobiDB-lite"/>
    </source>
</evidence>
<protein>
    <recommendedName>
        <fullName evidence="4">Embryo sac development arrest 6</fullName>
    </recommendedName>
</protein>
<feature type="region of interest" description="Disordered" evidence="1">
    <location>
        <begin position="58"/>
        <end position="84"/>
    </location>
</feature>
<sequence>MTSHARGPGTLGAPRKRKERDASGPAGPQLASSAEPTKDDNRLLAGYLAHEFLTRGTLLGKRLGPDRADPGKRPPESGPAEPVGTYKEASYLLMRGGAHVPGVVNPTELARWLQM</sequence>
<proteinExistence type="predicted"/>